<comment type="subcellular location">
    <subcellularLocation>
        <location evidence="2">Membrane</location>
        <topology evidence="2">Multi-pass membrane protein</topology>
    </subcellularLocation>
</comment>
<evidence type="ECO:0000256" key="10">
    <source>
        <dbReference type="ARBA" id="ARBA00023136"/>
    </source>
</evidence>
<dbReference type="InterPro" id="IPR004387">
    <property type="entry name" value="Pept_M50_Zn"/>
</dbReference>
<dbReference type="InterPro" id="IPR036034">
    <property type="entry name" value="PDZ_sf"/>
</dbReference>
<evidence type="ECO:0000256" key="11">
    <source>
        <dbReference type="RuleBase" id="RU362031"/>
    </source>
</evidence>
<evidence type="ECO:0000256" key="1">
    <source>
        <dbReference type="ARBA" id="ARBA00001947"/>
    </source>
</evidence>
<feature type="transmembrane region" description="Helical" evidence="11">
    <location>
        <begin position="377"/>
        <end position="410"/>
    </location>
</feature>
<evidence type="ECO:0000256" key="4">
    <source>
        <dbReference type="ARBA" id="ARBA00022670"/>
    </source>
</evidence>
<feature type="transmembrane region" description="Helical" evidence="11">
    <location>
        <begin position="98"/>
        <end position="120"/>
    </location>
</feature>
<comment type="similarity">
    <text evidence="3 11">Belongs to the peptidase M50B family.</text>
</comment>
<dbReference type="GO" id="GO:0008237">
    <property type="term" value="F:metallopeptidase activity"/>
    <property type="evidence" value="ECO:0007669"/>
    <property type="project" value="UniProtKB-KW"/>
</dbReference>
<keyword evidence="7 11" id="KW-0862">Zinc</keyword>
<feature type="domain" description="PDZ" evidence="12">
    <location>
        <begin position="116"/>
        <end position="185"/>
    </location>
</feature>
<dbReference type="SMART" id="SM00228">
    <property type="entry name" value="PDZ"/>
    <property type="match status" value="2"/>
</dbReference>
<dbReference type="SUPFAM" id="SSF50156">
    <property type="entry name" value="PDZ domain-like"/>
    <property type="match status" value="2"/>
</dbReference>
<accession>A0ABV9NLP3</accession>
<dbReference type="Pfam" id="PF02163">
    <property type="entry name" value="Peptidase_M50"/>
    <property type="match status" value="1"/>
</dbReference>
<dbReference type="Pfam" id="PF17820">
    <property type="entry name" value="PDZ_6"/>
    <property type="match status" value="1"/>
</dbReference>
<keyword evidence="6 11" id="KW-0378">Hydrolase</keyword>
<keyword evidence="9 11" id="KW-0482">Metalloprotease</keyword>
<protein>
    <recommendedName>
        <fullName evidence="11">Zinc metalloprotease</fullName>
        <ecNumber evidence="11">3.4.24.-</ecNumber>
    </recommendedName>
</protein>
<keyword evidence="8 11" id="KW-1133">Transmembrane helix</keyword>
<keyword evidence="11" id="KW-0479">Metal-binding</keyword>
<dbReference type="Proteomes" id="UP001595892">
    <property type="component" value="Unassembled WGS sequence"/>
</dbReference>
<evidence type="ECO:0000256" key="3">
    <source>
        <dbReference type="ARBA" id="ARBA00007931"/>
    </source>
</evidence>
<feature type="domain" description="PDZ" evidence="12">
    <location>
        <begin position="204"/>
        <end position="280"/>
    </location>
</feature>
<evidence type="ECO:0000259" key="12">
    <source>
        <dbReference type="SMART" id="SM00228"/>
    </source>
</evidence>
<gene>
    <name evidence="13" type="primary">rseP</name>
    <name evidence="13" type="ORF">ACFO3Q_10025</name>
</gene>
<evidence type="ECO:0000256" key="6">
    <source>
        <dbReference type="ARBA" id="ARBA00022801"/>
    </source>
</evidence>
<dbReference type="Gene3D" id="2.30.42.10">
    <property type="match status" value="2"/>
</dbReference>
<feature type="transmembrane region" description="Helical" evidence="11">
    <location>
        <begin position="6"/>
        <end position="29"/>
    </location>
</feature>
<feature type="transmembrane region" description="Helical" evidence="11">
    <location>
        <begin position="422"/>
        <end position="443"/>
    </location>
</feature>
<keyword evidence="10 11" id="KW-0472">Membrane</keyword>
<dbReference type="EC" id="3.4.24.-" evidence="11"/>
<dbReference type="InterPro" id="IPR008915">
    <property type="entry name" value="Peptidase_M50"/>
</dbReference>
<evidence type="ECO:0000313" key="14">
    <source>
        <dbReference type="Proteomes" id="UP001595892"/>
    </source>
</evidence>
<keyword evidence="5 11" id="KW-0812">Transmembrane</keyword>
<evidence type="ECO:0000256" key="2">
    <source>
        <dbReference type="ARBA" id="ARBA00004141"/>
    </source>
</evidence>
<comment type="caution">
    <text evidence="13">The sequence shown here is derived from an EMBL/GenBank/DDBJ whole genome shotgun (WGS) entry which is preliminary data.</text>
</comment>
<dbReference type="InterPro" id="IPR041489">
    <property type="entry name" value="PDZ_6"/>
</dbReference>
<dbReference type="CDD" id="cd23081">
    <property type="entry name" value="cpPDZ_EcRseP-like"/>
    <property type="match status" value="1"/>
</dbReference>
<dbReference type="NCBIfam" id="TIGR00054">
    <property type="entry name" value="RIP metalloprotease RseP"/>
    <property type="match status" value="1"/>
</dbReference>
<comment type="cofactor">
    <cofactor evidence="1 11">
        <name>Zn(2+)</name>
        <dbReference type="ChEBI" id="CHEBI:29105"/>
    </cofactor>
</comment>
<proteinExistence type="inferred from homology"/>
<sequence>MDTFFGSIWWLIVSLGVLITFHEFGHYWVARRCGVRVLRFSIGFGKPLWRRVGRDGTEYVIAALPLGGYVRMLDEREGDVPDAQRDEAFNRKSVWQRIAIVAAGPAANLLLCLALLWLMFTLGKPDYLPIVGHVEGVAAEAGFQRDDRLLRIDGKPVPTWSDAGLALVTAAMDRRQVEVEVEDAAGQVRTRQLPLDRIGSDVQERHLLREVGLVRKQFLLPATAGAIREGSPAERAGLVAGDRILRIGGTAIGSWDQVGTAVQAQATEGRALDVEIERDGRRLALALTPAWHEGDEGAPRWVLGIEPPRGEAEYDTTLRHGVLGAVPAAFSESWRLTRETFAMLGRMLDGRASLQNLSGPISIAQYANSSAQLGVAWFLNFLALLSLSLAIMNLLPIPVLDGGHLLYYLIELIKGSPLSDRAVIAGQYLGLALLAGLMGLAFYNDILRLVS</sequence>
<evidence type="ECO:0000256" key="8">
    <source>
        <dbReference type="ARBA" id="ARBA00022989"/>
    </source>
</evidence>
<reference evidence="14" key="1">
    <citation type="journal article" date="2019" name="Int. J. Syst. Evol. Microbiol.">
        <title>The Global Catalogue of Microorganisms (GCM) 10K type strain sequencing project: providing services to taxonomists for standard genome sequencing and annotation.</title>
        <authorList>
            <consortium name="The Broad Institute Genomics Platform"/>
            <consortium name="The Broad Institute Genome Sequencing Center for Infectious Disease"/>
            <person name="Wu L."/>
            <person name="Ma J."/>
        </authorList>
    </citation>
    <scope>NUCLEOTIDE SEQUENCE [LARGE SCALE GENOMIC DNA]</scope>
    <source>
        <strain evidence="14">CGMCC 1.13574</strain>
    </source>
</reference>
<evidence type="ECO:0000256" key="5">
    <source>
        <dbReference type="ARBA" id="ARBA00022692"/>
    </source>
</evidence>
<dbReference type="RefSeq" id="WP_377004536.1">
    <property type="nucleotide sequence ID" value="NZ_JBHSGG010000029.1"/>
</dbReference>
<keyword evidence="14" id="KW-1185">Reference proteome</keyword>
<organism evidence="13 14">
    <name type="scientific">Coralloluteibacterium thermophilum</name>
    <dbReference type="NCBI Taxonomy" id="2707049"/>
    <lineage>
        <taxon>Bacteria</taxon>
        <taxon>Pseudomonadati</taxon>
        <taxon>Pseudomonadota</taxon>
        <taxon>Gammaproteobacteria</taxon>
        <taxon>Lysobacterales</taxon>
        <taxon>Lysobacteraceae</taxon>
        <taxon>Coralloluteibacterium</taxon>
    </lineage>
</organism>
<name>A0ABV9NLP3_9GAMM</name>
<dbReference type="InterPro" id="IPR001478">
    <property type="entry name" value="PDZ"/>
</dbReference>
<dbReference type="PANTHER" id="PTHR42837">
    <property type="entry name" value="REGULATOR OF SIGMA-E PROTEASE RSEP"/>
    <property type="match status" value="1"/>
</dbReference>
<dbReference type="PANTHER" id="PTHR42837:SF2">
    <property type="entry name" value="MEMBRANE METALLOPROTEASE ARASP2, CHLOROPLASTIC-RELATED"/>
    <property type="match status" value="1"/>
</dbReference>
<dbReference type="CDD" id="cd06163">
    <property type="entry name" value="S2P-M50_PDZ_RseP-like"/>
    <property type="match status" value="1"/>
</dbReference>
<evidence type="ECO:0000313" key="13">
    <source>
        <dbReference type="EMBL" id="MFC4728504.1"/>
    </source>
</evidence>
<dbReference type="EMBL" id="JBHSGG010000029">
    <property type="protein sequence ID" value="MFC4728504.1"/>
    <property type="molecule type" value="Genomic_DNA"/>
</dbReference>
<keyword evidence="4" id="KW-0645">Protease</keyword>
<evidence type="ECO:0000256" key="7">
    <source>
        <dbReference type="ARBA" id="ARBA00022833"/>
    </source>
</evidence>
<evidence type="ECO:0000256" key="9">
    <source>
        <dbReference type="ARBA" id="ARBA00023049"/>
    </source>
</evidence>